<evidence type="ECO:0000256" key="1">
    <source>
        <dbReference type="ARBA" id="ARBA00004123"/>
    </source>
</evidence>
<dbReference type="InterPro" id="IPR038491">
    <property type="entry name" value="Velvet_dom_sf"/>
</dbReference>
<protein>
    <recommendedName>
        <fullName evidence="6">Velvet domain-containing protein</fullName>
    </recommendedName>
</protein>
<dbReference type="PANTHER" id="PTHR33572">
    <property type="entry name" value="SPORE DEVELOPMENT REGULATOR VOSA"/>
    <property type="match status" value="1"/>
</dbReference>
<name>A0A077WMD1_9FUNG</name>
<evidence type="ECO:0000313" key="7">
    <source>
        <dbReference type="EMBL" id="CDS07837.1"/>
    </source>
</evidence>
<feature type="domain" description="Velvet" evidence="6">
    <location>
        <begin position="1"/>
        <end position="56"/>
    </location>
</feature>
<organism evidence="7">
    <name type="scientific">Lichtheimia ramosa</name>
    <dbReference type="NCBI Taxonomy" id="688394"/>
    <lineage>
        <taxon>Eukaryota</taxon>
        <taxon>Fungi</taxon>
        <taxon>Fungi incertae sedis</taxon>
        <taxon>Mucoromycota</taxon>
        <taxon>Mucoromycotina</taxon>
        <taxon>Mucoromycetes</taxon>
        <taxon>Mucorales</taxon>
        <taxon>Lichtheimiaceae</taxon>
        <taxon>Lichtheimia</taxon>
    </lineage>
</organism>
<dbReference type="GO" id="GO:0005634">
    <property type="term" value="C:nucleus"/>
    <property type="evidence" value="ECO:0007669"/>
    <property type="project" value="UniProtKB-SubCell"/>
</dbReference>
<feature type="compositionally biased region" description="Polar residues" evidence="5">
    <location>
        <begin position="181"/>
        <end position="222"/>
    </location>
</feature>
<evidence type="ECO:0000256" key="5">
    <source>
        <dbReference type="SAM" id="MobiDB-lite"/>
    </source>
</evidence>
<dbReference type="PROSITE" id="PS51821">
    <property type="entry name" value="VELVET"/>
    <property type="match status" value="1"/>
</dbReference>
<feature type="region of interest" description="Disordered" evidence="5">
    <location>
        <begin position="179"/>
        <end position="222"/>
    </location>
</feature>
<keyword evidence="3" id="KW-0804">Transcription</keyword>
<keyword evidence="2" id="KW-0805">Transcription regulation</keyword>
<proteinExistence type="predicted"/>
<evidence type="ECO:0000256" key="4">
    <source>
        <dbReference type="ARBA" id="ARBA00023242"/>
    </source>
</evidence>
<evidence type="ECO:0000259" key="6">
    <source>
        <dbReference type="PROSITE" id="PS51821"/>
    </source>
</evidence>
<feature type="region of interest" description="Disordered" evidence="5">
    <location>
        <begin position="58"/>
        <end position="128"/>
    </location>
</feature>
<comment type="subcellular location">
    <subcellularLocation>
        <location evidence="1">Nucleus</location>
    </subcellularLocation>
</comment>
<evidence type="ECO:0000256" key="3">
    <source>
        <dbReference type="ARBA" id="ARBA00023163"/>
    </source>
</evidence>
<dbReference type="AlphaFoldDB" id="A0A077WMD1"/>
<dbReference type="PANTHER" id="PTHR33572:SF18">
    <property type="entry name" value="SPORE DEVELOPMENT REGULATOR VOSA"/>
    <property type="match status" value="1"/>
</dbReference>
<dbReference type="Pfam" id="PF11754">
    <property type="entry name" value="Velvet"/>
    <property type="match status" value="1"/>
</dbReference>
<dbReference type="EMBL" id="LK023324">
    <property type="protein sequence ID" value="CDS07837.1"/>
    <property type="molecule type" value="Genomic_DNA"/>
</dbReference>
<dbReference type="Gene3D" id="2.60.40.3960">
    <property type="entry name" value="Velvet domain"/>
    <property type="match status" value="1"/>
</dbReference>
<keyword evidence="4" id="KW-0539">Nucleus</keyword>
<sequence length="222" mass="25204">MFFLLLRLYNRTHVYRLCSVFSDTFQVYSPKTFPGMSESTFLTRCFSDQGVRIRIRKETRTPSNHTKRRRTEEQADEEHDERYRSSSASQSDVSHAMSMQNLLRSDSTPTIHDSDSQHPPAPLVSSSTSEYYHHRFEPTATTLYRSSLQLPPIQQSVPRDSHSTASGMLSTSRPIVADHSSLYNSGSTNYASNSNMSDAQRAWTSSSSPSDPTKNINNRHQS</sequence>
<accession>A0A077WMD1</accession>
<dbReference type="OrthoDB" id="5599552at2759"/>
<gene>
    <name evidence="7" type="ORF">LRAMOSA01786</name>
</gene>
<evidence type="ECO:0000256" key="2">
    <source>
        <dbReference type="ARBA" id="ARBA00023015"/>
    </source>
</evidence>
<dbReference type="InterPro" id="IPR021740">
    <property type="entry name" value="Velvet"/>
</dbReference>
<dbReference type="InterPro" id="IPR037525">
    <property type="entry name" value="Velvet_dom"/>
</dbReference>
<feature type="compositionally biased region" description="Low complexity" evidence="5">
    <location>
        <begin position="85"/>
        <end position="98"/>
    </location>
</feature>
<feature type="compositionally biased region" description="Polar residues" evidence="5">
    <location>
        <begin position="99"/>
        <end position="111"/>
    </location>
</feature>
<reference evidence="7" key="1">
    <citation type="journal article" date="2014" name="Genome Announc.">
        <title>De novo whole-genome sequence and genome annotation of Lichtheimia ramosa.</title>
        <authorList>
            <person name="Linde J."/>
            <person name="Schwartze V."/>
            <person name="Binder U."/>
            <person name="Lass-Florl C."/>
            <person name="Voigt K."/>
            <person name="Horn F."/>
        </authorList>
    </citation>
    <scope>NUCLEOTIDE SEQUENCE</scope>
    <source>
        <strain evidence="7">JMRC FSU:6197</strain>
    </source>
</reference>